<evidence type="ECO:0000313" key="3">
    <source>
        <dbReference type="Proteomes" id="UP000636709"/>
    </source>
</evidence>
<protein>
    <recommendedName>
        <fullName evidence="4">F-box domain-containing protein</fullName>
    </recommendedName>
</protein>
<dbReference type="SUPFAM" id="SSF81383">
    <property type="entry name" value="F-box domain"/>
    <property type="match status" value="1"/>
</dbReference>
<dbReference type="InterPro" id="IPR036047">
    <property type="entry name" value="F-box-like_dom_sf"/>
</dbReference>
<reference evidence="2" key="1">
    <citation type="submission" date="2020-07" db="EMBL/GenBank/DDBJ databases">
        <title>Genome sequence and genetic diversity analysis of an under-domesticated orphan crop, white fonio (Digitaria exilis).</title>
        <authorList>
            <person name="Bennetzen J.L."/>
            <person name="Chen S."/>
            <person name="Ma X."/>
            <person name="Wang X."/>
            <person name="Yssel A.E.J."/>
            <person name="Chaluvadi S.R."/>
            <person name="Johnson M."/>
            <person name="Gangashetty P."/>
            <person name="Hamidou F."/>
            <person name="Sanogo M.D."/>
            <person name="Zwaenepoel A."/>
            <person name="Wallace J."/>
            <person name="Van De Peer Y."/>
            <person name="Van Deynze A."/>
        </authorList>
    </citation>
    <scope>NUCLEOTIDE SEQUENCE</scope>
    <source>
        <tissue evidence="2">Leaves</tissue>
    </source>
</reference>
<feature type="region of interest" description="Disordered" evidence="1">
    <location>
        <begin position="1"/>
        <end position="34"/>
    </location>
</feature>
<dbReference type="AlphaFoldDB" id="A0A835F989"/>
<proteinExistence type="predicted"/>
<feature type="compositionally biased region" description="Gly residues" evidence="1">
    <location>
        <begin position="9"/>
        <end position="28"/>
    </location>
</feature>
<evidence type="ECO:0000256" key="1">
    <source>
        <dbReference type="SAM" id="MobiDB-lite"/>
    </source>
</evidence>
<sequence length="84" mass="8461">MSTGVRKGVWGGEGWPGDGGGLASGGGHDTTTGRAGSMMGEAFCVLPEDALYEILLRLPGEDLCRLRAGQQAAEVQATLGKAGG</sequence>
<name>A0A835F989_9POAL</name>
<gene>
    <name evidence="2" type="ORF">HU200_015921</name>
</gene>
<keyword evidence="3" id="KW-1185">Reference proteome</keyword>
<organism evidence="2 3">
    <name type="scientific">Digitaria exilis</name>
    <dbReference type="NCBI Taxonomy" id="1010633"/>
    <lineage>
        <taxon>Eukaryota</taxon>
        <taxon>Viridiplantae</taxon>
        <taxon>Streptophyta</taxon>
        <taxon>Embryophyta</taxon>
        <taxon>Tracheophyta</taxon>
        <taxon>Spermatophyta</taxon>
        <taxon>Magnoliopsida</taxon>
        <taxon>Liliopsida</taxon>
        <taxon>Poales</taxon>
        <taxon>Poaceae</taxon>
        <taxon>PACMAD clade</taxon>
        <taxon>Panicoideae</taxon>
        <taxon>Panicodae</taxon>
        <taxon>Paniceae</taxon>
        <taxon>Anthephorinae</taxon>
        <taxon>Digitaria</taxon>
    </lineage>
</organism>
<dbReference type="Proteomes" id="UP000636709">
    <property type="component" value="Unassembled WGS sequence"/>
</dbReference>
<evidence type="ECO:0008006" key="4">
    <source>
        <dbReference type="Google" id="ProtNLM"/>
    </source>
</evidence>
<accession>A0A835F989</accession>
<evidence type="ECO:0000313" key="2">
    <source>
        <dbReference type="EMBL" id="KAF8731971.1"/>
    </source>
</evidence>
<dbReference type="EMBL" id="JACEFO010001605">
    <property type="protein sequence ID" value="KAF8731971.1"/>
    <property type="molecule type" value="Genomic_DNA"/>
</dbReference>
<comment type="caution">
    <text evidence="2">The sequence shown here is derived from an EMBL/GenBank/DDBJ whole genome shotgun (WGS) entry which is preliminary data.</text>
</comment>